<organism evidence="2 3">
    <name type="scientific">Ancylostoma ceylanicum</name>
    <dbReference type="NCBI Taxonomy" id="53326"/>
    <lineage>
        <taxon>Eukaryota</taxon>
        <taxon>Metazoa</taxon>
        <taxon>Ecdysozoa</taxon>
        <taxon>Nematoda</taxon>
        <taxon>Chromadorea</taxon>
        <taxon>Rhabditida</taxon>
        <taxon>Rhabditina</taxon>
        <taxon>Rhabditomorpha</taxon>
        <taxon>Strongyloidea</taxon>
        <taxon>Ancylostomatidae</taxon>
        <taxon>Ancylostomatinae</taxon>
        <taxon>Ancylostoma</taxon>
    </lineage>
</organism>
<sequence length="90" mass="10299">MSDGVLHPGLAEEHHNPYMYEKKEGTPADSANYLPIHLLCHSMKVFKRITDHRISDIIRVSTNQCGFVGNCRTTESIHAARMLVEKHREK</sequence>
<proteinExistence type="predicted"/>
<feature type="compositionally biased region" description="Basic and acidic residues" evidence="1">
    <location>
        <begin position="10"/>
        <end position="23"/>
    </location>
</feature>
<evidence type="ECO:0000256" key="1">
    <source>
        <dbReference type="SAM" id="MobiDB-lite"/>
    </source>
</evidence>
<dbReference type="AlphaFoldDB" id="A0A016VFP6"/>
<gene>
    <name evidence="2" type="primary">Acey_s0011.g1558</name>
    <name evidence="2" type="ORF">Y032_0011g1558</name>
</gene>
<dbReference type="EMBL" id="JARK01001347">
    <property type="protein sequence ID" value="EYC26096.1"/>
    <property type="molecule type" value="Genomic_DNA"/>
</dbReference>
<comment type="caution">
    <text evidence="2">The sequence shown here is derived from an EMBL/GenBank/DDBJ whole genome shotgun (WGS) entry which is preliminary data.</text>
</comment>
<evidence type="ECO:0008006" key="4">
    <source>
        <dbReference type="Google" id="ProtNLM"/>
    </source>
</evidence>
<dbReference type="OrthoDB" id="5858849at2759"/>
<dbReference type="Proteomes" id="UP000024635">
    <property type="component" value="Unassembled WGS sequence"/>
</dbReference>
<reference evidence="3" key="1">
    <citation type="journal article" date="2015" name="Nat. Genet.">
        <title>The genome and transcriptome of the zoonotic hookworm Ancylostoma ceylanicum identify infection-specific gene families.</title>
        <authorList>
            <person name="Schwarz E.M."/>
            <person name="Hu Y."/>
            <person name="Antoshechkin I."/>
            <person name="Miller M.M."/>
            <person name="Sternberg P.W."/>
            <person name="Aroian R.V."/>
        </authorList>
    </citation>
    <scope>NUCLEOTIDE SEQUENCE</scope>
    <source>
        <strain evidence="3">HY135</strain>
    </source>
</reference>
<feature type="region of interest" description="Disordered" evidence="1">
    <location>
        <begin position="1"/>
        <end position="23"/>
    </location>
</feature>
<protein>
    <recommendedName>
        <fullName evidence="4">Reverse transcriptase domain-containing protein</fullName>
    </recommendedName>
</protein>
<evidence type="ECO:0000313" key="2">
    <source>
        <dbReference type="EMBL" id="EYC26096.1"/>
    </source>
</evidence>
<keyword evidence="3" id="KW-1185">Reference proteome</keyword>
<evidence type="ECO:0000313" key="3">
    <source>
        <dbReference type="Proteomes" id="UP000024635"/>
    </source>
</evidence>
<accession>A0A016VFP6</accession>
<name>A0A016VFP6_9BILA</name>